<feature type="region of interest" description="Disordered" evidence="4">
    <location>
        <begin position="1037"/>
        <end position="1069"/>
    </location>
</feature>
<evidence type="ECO:0000313" key="6">
    <source>
        <dbReference type="Proteomes" id="UP001164746"/>
    </source>
</evidence>
<evidence type="ECO:0000256" key="2">
    <source>
        <dbReference type="ARBA" id="ARBA00008376"/>
    </source>
</evidence>
<evidence type="ECO:0000256" key="4">
    <source>
        <dbReference type="SAM" id="MobiDB-lite"/>
    </source>
</evidence>
<dbReference type="InterPro" id="IPR036723">
    <property type="entry name" value="Alpha-catenin/vinculin-like_sf"/>
</dbReference>
<dbReference type="Gene3D" id="1.20.120.230">
    <property type="entry name" value="Alpha-catenin/vinculin-like"/>
    <property type="match status" value="1"/>
</dbReference>
<dbReference type="PANTHER" id="PTHR18914:SF30">
    <property type="entry name" value="VINCULIN_ALPHA-CATENIN FAMILY MEMBER 1"/>
    <property type="match status" value="1"/>
</dbReference>
<gene>
    <name evidence="5" type="ORF">MAR_016576</name>
</gene>
<sequence length="1226" mass="135095">MDVTFGLLSNLVKTRSIQRVLAPIASQISLLIILNESEDGSQLHLCKMVPCAKVVMQAAYKLVSVAKQQAKLSSDKEFDAQMVGGCEVLELASSGLYVAAERMEASSSSPEARAKLVQASKDVLQATMKVLLVADDAEIRRLVTAANIVTEKLSCLNLAENMMDLVQRFKEFTDALTVFTALTDRRQRDTISARQRERMVTSLTIMKKSVSSLSVSLQNSLGKAYVMNEMQTAVGEIVDTVQNKDMDRDDLSPHEAGAFVCSIDLALECLSEGRRAELHMDLELWTEEVVRHSMTVAHLCYNTHRDMIVATCQRVIQEKCRVVELHRAHVCDFYDVCEALTDEFCELEKNVNVALLHLVVEHFKETTEPLERLIKAALKPGKGECLDGESACLEEFEESAERICQIAILAAASSTDARRVQVIRVSVQRLESLEPDVVAGAMTLAKAPHNTGAVRHLKLLMREWSMEMTNLLQVLDEMTDPRMFMLVSERKVEEDLHTCNGCILLSDLHGVTVTWQSAIGRSRRVAQVAERVVDANLLSWSTKGDKQRVNQLCGDALGWTNHVADVAQSVLKYCMDTGKKKEMSNVCFSMDEIVSELVQSAKYVLHGDFSHLTELQTQSYTWATQLESVQGHHKALTDLVTCSEKIGHEVQGHKRLEALRKDKSDLDDLTVTFKTTAQVATEQGVEVGVSQVEQVGREWAGKMFSMTSDFELVCEALMGKGKGRKLWTNLEGPPEEVAEALEGENKKIKELMKMMMTYRPCTRVVWETCENAIQCVDLARQQCAMYAGPVDAIIEHTFTIKITHGDKRDGLMSEFEATLDRFSMSATTVHKKVLSGIQLSSELTHRSAVRQCLDGINKLAPAVVNVLRQLVDVQNLLAPESQESPSFDSISERLQQTEAENQPGPAGGRSPEENAGVRLPGGPSILAASYTGSRIHNSDESHDPRTKSHDLATKSHGATVGPHYGTKSSKNSTSISNTNSGSKNGVLDVNNSGTTILLDKCISGEDVDNLEPVIVNLEEIEEQIILNASQQLEQTALSEDGCETAEGSSQTNKHSALGAKPTQAKSQSPDRQIFELLKGARYIERETSRWADTENAIVKVASTMAQQINHMTQYVHHEGPIKTHLGLVETAKALAGNSDRVLQFANTLAKHCVDKSFSTDLVSYCVQVPLVRQQLMILANVQLGTANTNNHVCSCIHLSIVKKCHTGHVSIQMKVLSGSVKGGTRT</sequence>
<dbReference type="EMBL" id="CP111023">
    <property type="protein sequence ID" value="WAR22602.1"/>
    <property type="molecule type" value="Genomic_DNA"/>
</dbReference>
<evidence type="ECO:0000256" key="1">
    <source>
        <dbReference type="ARBA" id="ARBA00004496"/>
    </source>
</evidence>
<comment type="subcellular location">
    <subcellularLocation>
        <location evidence="1">Cytoplasm</location>
    </subcellularLocation>
</comment>
<proteinExistence type="inferred from homology"/>
<feature type="compositionally biased region" description="Polar residues" evidence="4">
    <location>
        <begin position="881"/>
        <end position="900"/>
    </location>
</feature>
<protein>
    <submittedName>
        <fullName evidence="5">CTNA2-like protein</fullName>
    </submittedName>
</protein>
<dbReference type="SUPFAM" id="SSF47220">
    <property type="entry name" value="alpha-catenin/vinculin-like"/>
    <property type="match status" value="3"/>
</dbReference>
<feature type="compositionally biased region" description="Low complexity" evidence="4">
    <location>
        <begin position="965"/>
        <end position="985"/>
    </location>
</feature>
<dbReference type="Pfam" id="PF01044">
    <property type="entry name" value="Vinculin"/>
    <property type="match status" value="2"/>
</dbReference>
<dbReference type="Gene3D" id="1.20.120.810">
    <property type="entry name" value="Vinculin, Vh2 four-helix bundle"/>
    <property type="match status" value="2"/>
</dbReference>
<reference evidence="5" key="1">
    <citation type="submission" date="2022-11" db="EMBL/GenBank/DDBJ databases">
        <title>Centuries of genome instability and evolution in soft-shell clam transmissible cancer (bioRxiv).</title>
        <authorList>
            <person name="Hart S.F.M."/>
            <person name="Yonemitsu M.A."/>
            <person name="Giersch R.M."/>
            <person name="Beal B.F."/>
            <person name="Arriagada G."/>
            <person name="Davis B.W."/>
            <person name="Ostrander E.A."/>
            <person name="Goff S.P."/>
            <person name="Metzger M.J."/>
        </authorList>
    </citation>
    <scope>NUCLEOTIDE SEQUENCE</scope>
    <source>
        <strain evidence="5">MELC-2E11</strain>
        <tissue evidence="5">Siphon/mantle</tissue>
    </source>
</reference>
<accession>A0ABY7FNK8</accession>
<name>A0ABY7FNK8_MYAAR</name>
<dbReference type="InterPro" id="IPR006077">
    <property type="entry name" value="Vinculin/catenin"/>
</dbReference>
<dbReference type="Proteomes" id="UP001164746">
    <property type="component" value="Chromosome 12"/>
</dbReference>
<organism evidence="5 6">
    <name type="scientific">Mya arenaria</name>
    <name type="common">Soft-shell clam</name>
    <dbReference type="NCBI Taxonomy" id="6604"/>
    <lineage>
        <taxon>Eukaryota</taxon>
        <taxon>Metazoa</taxon>
        <taxon>Spiralia</taxon>
        <taxon>Lophotrochozoa</taxon>
        <taxon>Mollusca</taxon>
        <taxon>Bivalvia</taxon>
        <taxon>Autobranchia</taxon>
        <taxon>Heteroconchia</taxon>
        <taxon>Euheterodonta</taxon>
        <taxon>Imparidentia</taxon>
        <taxon>Neoheterodontei</taxon>
        <taxon>Myida</taxon>
        <taxon>Myoidea</taxon>
        <taxon>Myidae</taxon>
        <taxon>Mya</taxon>
    </lineage>
</organism>
<dbReference type="PANTHER" id="PTHR18914">
    <property type="entry name" value="ALPHA CATENIN"/>
    <property type="match status" value="1"/>
</dbReference>
<evidence type="ECO:0000256" key="3">
    <source>
        <dbReference type="ARBA" id="ARBA00022490"/>
    </source>
</evidence>
<keyword evidence="6" id="KW-1185">Reference proteome</keyword>
<keyword evidence="3" id="KW-0963">Cytoplasm</keyword>
<feature type="compositionally biased region" description="Basic and acidic residues" evidence="4">
    <location>
        <begin position="936"/>
        <end position="953"/>
    </location>
</feature>
<comment type="similarity">
    <text evidence="2">Belongs to the vinculin/alpha-catenin family.</text>
</comment>
<evidence type="ECO:0000313" key="5">
    <source>
        <dbReference type="EMBL" id="WAR22602.1"/>
    </source>
</evidence>
<feature type="region of interest" description="Disordered" evidence="4">
    <location>
        <begin position="881"/>
        <end position="986"/>
    </location>
</feature>